<dbReference type="AlphaFoldDB" id="A0A2A5J1R4"/>
<reference evidence="1 2" key="1">
    <citation type="submission" date="2017-06" db="EMBL/GenBank/DDBJ databases">
        <title>Draft Genome Sequence of Bacillus sp Strain 36R Isolated from saline sediment at Atanasia, Sonora, Mexico.</title>
        <authorList>
            <person name="Sanchez Diaz R."/>
            <person name="Quiroz Macias M.E."/>
            <person name="Ibarra Gamez J.C."/>
            <person name="Enciso Ibarra J."/>
            <person name="Gomez Gil B."/>
            <person name="Galaviz Silva L."/>
        </authorList>
    </citation>
    <scope>NUCLEOTIDE SEQUENCE [LARGE SCALE GENOMIC DNA]</scope>
    <source>
        <strain evidence="1 2">36R_ATNSAL</strain>
    </source>
</reference>
<name>A0A2A5J1R4_BACPU</name>
<sequence>MRSGFKPFEHKDPPLVDVRLTEEKVRDLPLILYFFRDKRMDSAFFCTPIISEGGGVYDEAFVIIL</sequence>
<protein>
    <submittedName>
        <fullName evidence="1">Uncharacterized protein</fullName>
    </submittedName>
</protein>
<dbReference type="Proteomes" id="UP000228754">
    <property type="component" value="Unassembled WGS sequence"/>
</dbReference>
<proteinExistence type="predicted"/>
<organism evidence="1 2">
    <name type="scientific">Bacillus pumilus</name>
    <name type="common">Bacillus mesentericus</name>
    <dbReference type="NCBI Taxonomy" id="1408"/>
    <lineage>
        <taxon>Bacteria</taxon>
        <taxon>Bacillati</taxon>
        <taxon>Bacillota</taxon>
        <taxon>Bacilli</taxon>
        <taxon>Bacillales</taxon>
        <taxon>Bacillaceae</taxon>
        <taxon>Bacillus</taxon>
    </lineage>
</organism>
<comment type="caution">
    <text evidence="1">The sequence shown here is derived from an EMBL/GenBank/DDBJ whole genome shotgun (WGS) entry which is preliminary data.</text>
</comment>
<evidence type="ECO:0000313" key="2">
    <source>
        <dbReference type="Proteomes" id="UP000228754"/>
    </source>
</evidence>
<accession>A0A2A5J1R4</accession>
<gene>
    <name evidence="1" type="ORF">CEY02_01050</name>
</gene>
<dbReference type="EMBL" id="NKHG01000006">
    <property type="protein sequence ID" value="PCK23463.1"/>
    <property type="molecule type" value="Genomic_DNA"/>
</dbReference>
<evidence type="ECO:0000313" key="1">
    <source>
        <dbReference type="EMBL" id="PCK23463.1"/>
    </source>
</evidence>